<dbReference type="EMBL" id="JYDS01001860">
    <property type="protein sequence ID" value="KRY98234.1"/>
    <property type="molecule type" value="Genomic_DNA"/>
</dbReference>
<accession>A0A0V1GJ19</accession>
<feature type="non-terminal residue" evidence="1">
    <location>
        <position position="1"/>
    </location>
</feature>
<keyword evidence="2" id="KW-1185">Reference proteome</keyword>
<comment type="caution">
    <text evidence="1">The sequence shown here is derived from an EMBL/GenBank/DDBJ whole genome shotgun (WGS) entry which is preliminary data.</text>
</comment>
<name>A0A0V1GJ19_TRIPS</name>
<proteinExistence type="predicted"/>
<dbReference type="Proteomes" id="UP000054805">
    <property type="component" value="Unassembled WGS sequence"/>
</dbReference>
<evidence type="ECO:0000313" key="2">
    <source>
        <dbReference type="Proteomes" id="UP000054805"/>
    </source>
</evidence>
<reference evidence="1 2" key="1">
    <citation type="submission" date="2015-01" db="EMBL/GenBank/DDBJ databases">
        <title>Evolution of Trichinella species and genotypes.</title>
        <authorList>
            <person name="Korhonen P.K."/>
            <person name="Edoardo P."/>
            <person name="Giuseppe L.R."/>
            <person name="Gasser R.B."/>
        </authorList>
    </citation>
    <scope>NUCLEOTIDE SEQUENCE [LARGE SCALE GENOMIC DNA]</scope>
    <source>
        <strain evidence="1">ISS588</strain>
    </source>
</reference>
<organism evidence="1 2">
    <name type="scientific">Trichinella pseudospiralis</name>
    <name type="common">Parasitic roundworm</name>
    <dbReference type="NCBI Taxonomy" id="6337"/>
    <lineage>
        <taxon>Eukaryota</taxon>
        <taxon>Metazoa</taxon>
        <taxon>Ecdysozoa</taxon>
        <taxon>Nematoda</taxon>
        <taxon>Enoplea</taxon>
        <taxon>Dorylaimia</taxon>
        <taxon>Trichinellida</taxon>
        <taxon>Trichinellidae</taxon>
        <taxon>Trichinella</taxon>
    </lineage>
</organism>
<protein>
    <submittedName>
        <fullName evidence="1">Uncharacterized protein</fullName>
    </submittedName>
</protein>
<sequence length="46" mass="5216">LDAEDLLNVKEKWCVVLKTNDDLFSAASQLQSEALGFKYIHYVSVN</sequence>
<dbReference type="AlphaFoldDB" id="A0A0V1GJ19"/>
<gene>
    <name evidence="1" type="ORF">T4B_2136</name>
</gene>
<evidence type="ECO:0000313" key="1">
    <source>
        <dbReference type="EMBL" id="KRY98234.1"/>
    </source>
</evidence>